<evidence type="ECO:0000313" key="2">
    <source>
        <dbReference type="EMBL" id="AST36407.1"/>
    </source>
</evidence>
<feature type="transmembrane region" description="Helical" evidence="1">
    <location>
        <begin position="133"/>
        <end position="151"/>
    </location>
</feature>
<keyword evidence="1" id="KW-1133">Transmembrane helix</keyword>
<protein>
    <submittedName>
        <fullName evidence="2">Putative odorant receptor OR58</fullName>
    </submittedName>
</protein>
<name>A0A223HDE3_9NEOP</name>
<proteinExistence type="evidence at transcript level"/>
<keyword evidence="1" id="KW-0812">Transmembrane</keyword>
<feature type="transmembrane region" description="Helical" evidence="1">
    <location>
        <begin position="189"/>
        <end position="221"/>
    </location>
</feature>
<keyword evidence="2" id="KW-0675">Receptor</keyword>
<accession>A0A223HDE3</accession>
<gene>
    <name evidence="2" type="primary">OR</name>
</gene>
<feature type="transmembrane region" description="Helical" evidence="1">
    <location>
        <begin position="312"/>
        <end position="333"/>
    </location>
</feature>
<reference evidence="2" key="1">
    <citation type="journal article" date="2017" name="Sci. Rep.">
        <title>Antennal transcriptomes of three tortricid moths reveal putative conserved chemosensory receptors for social and habitat olfactory cues.</title>
        <authorList>
            <person name="Gonzalez F."/>
            <person name="Witzgall P."/>
            <person name="Walker W.B."/>
        </authorList>
    </citation>
    <scope>NUCLEOTIDE SEQUENCE</scope>
</reference>
<evidence type="ECO:0000256" key="1">
    <source>
        <dbReference type="SAM" id="Phobius"/>
    </source>
</evidence>
<sequence>MKFKSIFPNSSTRYFQMLTQFIYIVTATNFWFVEDVKLPSNFLKVYNLVSKFLEVIIITFVFTGFGASYTQKNLTDKQNTDVFMKSTSSLCIYTMYGCIIYKREEIKQLLFLLMVTLKEIYNDKIEKQMMMKIKIYMIGLMFFGCAAPMMSYGLEGAFHAVTSNATFTTVIPIWPDLEDRRLIAGFTRILIYIVWLLLIAHVMAIYSLIISISICLGYQYVNLCEYFLNLHNIFDGEGSQEDWETRYEEAVKVGIKMHVIILRCVNQLQSSCKVVYGGQVLLNVCVMLLLLIQMMVGLIWKAIYYSSFAYPLFSYISVVRYLTIHLLYLNIIFRTVHQTFP</sequence>
<organism evidence="2">
    <name type="scientific">Cydia nigricana</name>
    <dbReference type="NCBI Taxonomy" id="753170"/>
    <lineage>
        <taxon>Eukaryota</taxon>
        <taxon>Metazoa</taxon>
        <taxon>Ecdysozoa</taxon>
        <taxon>Arthropoda</taxon>
        <taxon>Hexapoda</taxon>
        <taxon>Insecta</taxon>
        <taxon>Pterygota</taxon>
        <taxon>Neoptera</taxon>
        <taxon>Endopterygota</taxon>
        <taxon>Lepidoptera</taxon>
        <taxon>Glossata</taxon>
        <taxon>Ditrysia</taxon>
        <taxon>Tortricoidea</taxon>
        <taxon>Tortricidae</taxon>
        <taxon>Olethreutinae</taxon>
        <taxon>Grapholitini</taxon>
        <taxon>Cydia</taxon>
    </lineage>
</organism>
<dbReference type="AlphaFoldDB" id="A0A223HDE3"/>
<feature type="transmembrane region" description="Helical" evidence="1">
    <location>
        <begin position="280"/>
        <end position="300"/>
    </location>
</feature>
<keyword evidence="1" id="KW-0472">Membrane</keyword>
<dbReference type="EMBL" id="KY283748">
    <property type="protein sequence ID" value="AST36407.1"/>
    <property type="molecule type" value="mRNA"/>
</dbReference>
<feature type="transmembrane region" description="Helical" evidence="1">
    <location>
        <begin position="12"/>
        <end position="32"/>
    </location>
</feature>
<feature type="transmembrane region" description="Helical" evidence="1">
    <location>
        <begin position="52"/>
        <end position="70"/>
    </location>
</feature>